<sequence length="116" mass="13253">MLLVWNGFLCSHNDCNCMCKQFGKALYLNWMIVYLRGAGGFSKSSPPYSCNKFPTGQIKHVQFAKIWFSGRTSLWLVLVLVSLQSGYYLAEKKVKLCEFTFDIQYGLENLKGCLDT</sequence>
<evidence type="ECO:0000313" key="1">
    <source>
        <dbReference type="EMBL" id="RZC82903.1"/>
    </source>
</evidence>
<name>A0A4Y7LBQ8_PAPSO</name>
<accession>A0A4Y7LBQ8</accession>
<dbReference type="Proteomes" id="UP000316621">
    <property type="component" value="Chromosome 11"/>
</dbReference>
<dbReference type="EMBL" id="CM010725">
    <property type="protein sequence ID" value="RZC82903.1"/>
    <property type="molecule type" value="Genomic_DNA"/>
</dbReference>
<dbReference type="AlphaFoldDB" id="A0A4Y7LBQ8"/>
<gene>
    <name evidence="1" type="ORF">C5167_045692</name>
</gene>
<reference evidence="1 2" key="1">
    <citation type="journal article" date="2018" name="Science">
        <title>The opium poppy genome and morphinan production.</title>
        <authorList>
            <person name="Guo L."/>
            <person name="Winzer T."/>
            <person name="Yang X."/>
            <person name="Li Y."/>
            <person name="Ning Z."/>
            <person name="He Z."/>
            <person name="Teodor R."/>
            <person name="Lu Y."/>
            <person name="Bowser T.A."/>
            <person name="Graham I.A."/>
            <person name="Ye K."/>
        </authorList>
    </citation>
    <scope>NUCLEOTIDE SEQUENCE [LARGE SCALE GENOMIC DNA]</scope>
    <source>
        <strain evidence="2">cv. HN1</strain>
        <tissue evidence="1">Leaves</tissue>
    </source>
</reference>
<evidence type="ECO:0000313" key="2">
    <source>
        <dbReference type="Proteomes" id="UP000316621"/>
    </source>
</evidence>
<dbReference type="Gramene" id="RZC82903">
    <property type="protein sequence ID" value="RZC82903"/>
    <property type="gene ID" value="C5167_045692"/>
</dbReference>
<keyword evidence="2" id="KW-1185">Reference proteome</keyword>
<organism evidence="1 2">
    <name type="scientific">Papaver somniferum</name>
    <name type="common">Opium poppy</name>
    <dbReference type="NCBI Taxonomy" id="3469"/>
    <lineage>
        <taxon>Eukaryota</taxon>
        <taxon>Viridiplantae</taxon>
        <taxon>Streptophyta</taxon>
        <taxon>Embryophyta</taxon>
        <taxon>Tracheophyta</taxon>
        <taxon>Spermatophyta</taxon>
        <taxon>Magnoliopsida</taxon>
        <taxon>Ranunculales</taxon>
        <taxon>Papaveraceae</taxon>
        <taxon>Papaveroideae</taxon>
        <taxon>Papaver</taxon>
    </lineage>
</organism>
<protein>
    <submittedName>
        <fullName evidence="1">Uncharacterized protein</fullName>
    </submittedName>
</protein>
<proteinExistence type="predicted"/>